<dbReference type="AlphaFoldDB" id="A0A915DGP1"/>
<dbReference type="WBParaSite" id="jg19714">
    <property type="protein sequence ID" value="jg19714"/>
    <property type="gene ID" value="jg19714"/>
</dbReference>
<name>A0A915DGP1_9BILA</name>
<accession>A0A915DGP1</accession>
<sequence length="105" mass="12013">MSCKGSQALQQALNSNLAAASKRIKKLERARSDKSEEEHESAQRAPRRGIRWFWNDCGLADATVHEAWSSVFELMIALFLTFLHFVCKKHVPGVKEMLYVWFLGC</sequence>
<evidence type="ECO:0000256" key="1">
    <source>
        <dbReference type="SAM" id="MobiDB-lite"/>
    </source>
</evidence>
<protein>
    <submittedName>
        <fullName evidence="3">Uncharacterized protein</fullName>
    </submittedName>
</protein>
<keyword evidence="2" id="KW-1185">Reference proteome</keyword>
<evidence type="ECO:0000313" key="3">
    <source>
        <dbReference type="WBParaSite" id="jg19714"/>
    </source>
</evidence>
<dbReference type="Proteomes" id="UP000887574">
    <property type="component" value="Unplaced"/>
</dbReference>
<organism evidence="2 3">
    <name type="scientific">Ditylenchus dipsaci</name>
    <dbReference type="NCBI Taxonomy" id="166011"/>
    <lineage>
        <taxon>Eukaryota</taxon>
        <taxon>Metazoa</taxon>
        <taxon>Ecdysozoa</taxon>
        <taxon>Nematoda</taxon>
        <taxon>Chromadorea</taxon>
        <taxon>Rhabditida</taxon>
        <taxon>Tylenchina</taxon>
        <taxon>Tylenchomorpha</taxon>
        <taxon>Sphaerularioidea</taxon>
        <taxon>Anguinidae</taxon>
        <taxon>Anguininae</taxon>
        <taxon>Ditylenchus</taxon>
    </lineage>
</organism>
<evidence type="ECO:0000313" key="2">
    <source>
        <dbReference type="Proteomes" id="UP000887574"/>
    </source>
</evidence>
<proteinExistence type="predicted"/>
<feature type="compositionally biased region" description="Basic and acidic residues" evidence="1">
    <location>
        <begin position="27"/>
        <end position="42"/>
    </location>
</feature>
<feature type="region of interest" description="Disordered" evidence="1">
    <location>
        <begin position="26"/>
        <end position="45"/>
    </location>
</feature>
<reference evidence="3" key="1">
    <citation type="submission" date="2022-11" db="UniProtKB">
        <authorList>
            <consortium name="WormBaseParasite"/>
        </authorList>
    </citation>
    <scope>IDENTIFICATION</scope>
</reference>